<feature type="transmembrane region" description="Helical" evidence="5">
    <location>
        <begin position="422"/>
        <end position="443"/>
    </location>
</feature>
<keyword evidence="2 6" id="KW-0732">Signal</keyword>
<evidence type="ECO:0000256" key="3">
    <source>
        <dbReference type="ARBA" id="ARBA00022737"/>
    </source>
</evidence>
<evidence type="ECO:0000313" key="8">
    <source>
        <dbReference type="EMBL" id="NBJ60466.1"/>
    </source>
</evidence>
<protein>
    <submittedName>
        <fullName evidence="8">Putative membrane glycoprotein lig-1</fullName>
    </submittedName>
</protein>
<dbReference type="Gene3D" id="3.80.10.10">
    <property type="entry name" value="Ribonuclease Inhibitor"/>
    <property type="match status" value="1"/>
</dbReference>
<dbReference type="Pfam" id="PF00560">
    <property type="entry name" value="LRR_1"/>
    <property type="match status" value="1"/>
</dbReference>
<feature type="domain" description="LRRCT" evidence="7">
    <location>
        <begin position="152"/>
        <end position="201"/>
    </location>
</feature>
<sequence length="659" mass="72015">MLLPSAGLILLLLATPSTSTSTCPADCTCIPGIAGQFSHMRCPSADSIALLGPISVDSLDLSNAGIVRLTNQLENLQNLTHLNLSNNRLSEANRLNKRIQVLNLSYNRITSGKLGKIPVRVQVLNLTHNEITHLPLTLMRLKDLKQLELAGNRINCTCETLQVRNWLQQRHVWTDQLVKCHAPQRFKGRPWLQVKQSEVCEDDRETNIWGDALEDDNELMMGDAPASGDSEYDDGEEDNIEQDYLPYDHKKPNQEEEEGGSGDEPAVSSMTFEGSGFSGRLHGVDEASESPDDDEEYDDGSGSGAIALPPVIPAGIIDVDSNAFESTSEDEDHAPPIPEPDEEVTRPPIPDLGIFAGHNVPKEEEVTPVSVEESPEVEPAVEKTDPETDKENLVVPVKSDGPTGPDVRIAEQTPEQAEENRATFVLLVVVGVALVGLVAFIIVQRKKKRTRRNRADAENPRGEELQDMDKKLLGKPVQKNGNPESAPLMPNRDKSDYARPVNGDKVDTAAPIDSYQRPPSPKKVEEPVQKRENVPNAQTPSAPPAEDNPRRSVYDNDGSPGSPGLNNNDTGARDHNEPPASEEPLTNGLDPHENDGSKDVPKSPALARYSPVYSPETGRVKIKLTETPKPKTPLLVTRSRSNAGEIVTTPYTSPLRGQQ</sequence>
<dbReference type="InterPro" id="IPR000483">
    <property type="entry name" value="Cys-rich_flank_reg_C"/>
</dbReference>
<evidence type="ECO:0000259" key="7">
    <source>
        <dbReference type="SMART" id="SM00082"/>
    </source>
</evidence>
<dbReference type="SUPFAM" id="SSF52058">
    <property type="entry name" value="L domain-like"/>
    <property type="match status" value="1"/>
</dbReference>
<dbReference type="PROSITE" id="PS51450">
    <property type="entry name" value="LRR"/>
    <property type="match status" value="1"/>
</dbReference>
<evidence type="ECO:0000256" key="2">
    <source>
        <dbReference type="ARBA" id="ARBA00022729"/>
    </source>
</evidence>
<dbReference type="EMBL" id="GIFK01002763">
    <property type="protein sequence ID" value="NBJ60466.1"/>
    <property type="molecule type" value="Transcribed_RNA"/>
</dbReference>
<feature type="compositionally biased region" description="Basic and acidic residues" evidence="4">
    <location>
        <begin position="491"/>
        <end position="507"/>
    </location>
</feature>
<keyword evidence="5" id="KW-1133">Transmembrane helix</keyword>
<accession>A0A6B2EDV4</accession>
<feature type="region of interest" description="Disordered" evidence="4">
    <location>
        <begin position="448"/>
        <end position="659"/>
    </location>
</feature>
<feature type="compositionally biased region" description="Basic and acidic residues" evidence="4">
    <location>
        <begin position="522"/>
        <end position="533"/>
    </location>
</feature>
<dbReference type="GO" id="GO:0071944">
    <property type="term" value="C:cell periphery"/>
    <property type="evidence" value="ECO:0007669"/>
    <property type="project" value="UniProtKB-ARBA"/>
</dbReference>
<feature type="compositionally biased region" description="Basic and acidic residues" evidence="4">
    <location>
        <begin position="380"/>
        <end position="392"/>
    </location>
</feature>
<feature type="compositionally biased region" description="Acidic residues" evidence="4">
    <location>
        <begin position="230"/>
        <end position="241"/>
    </location>
</feature>
<evidence type="ECO:0000256" key="5">
    <source>
        <dbReference type="SAM" id="Phobius"/>
    </source>
</evidence>
<feature type="compositionally biased region" description="Acidic residues" evidence="4">
    <location>
        <begin position="286"/>
        <end position="299"/>
    </location>
</feature>
<feature type="signal peptide" evidence="6">
    <location>
        <begin position="1"/>
        <end position="19"/>
    </location>
</feature>
<feature type="compositionally biased region" description="Polar residues" evidence="4">
    <location>
        <begin position="649"/>
        <end position="659"/>
    </location>
</feature>
<feature type="chain" id="PRO_5025637880" evidence="6">
    <location>
        <begin position="20"/>
        <end position="659"/>
    </location>
</feature>
<dbReference type="InterPro" id="IPR001611">
    <property type="entry name" value="Leu-rich_rpt"/>
</dbReference>
<feature type="region of interest" description="Disordered" evidence="4">
    <location>
        <begin position="211"/>
        <end position="417"/>
    </location>
</feature>
<dbReference type="PANTHER" id="PTHR24366">
    <property type="entry name" value="IG(IMMUNOGLOBULIN) AND LRR(LEUCINE RICH REPEAT) DOMAINS"/>
    <property type="match status" value="1"/>
</dbReference>
<organism evidence="8">
    <name type="scientific">Phlebotomus kandelakii</name>
    <dbReference type="NCBI Taxonomy" id="1109342"/>
    <lineage>
        <taxon>Eukaryota</taxon>
        <taxon>Metazoa</taxon>
        <taxon>Ecdysozoa</taxon>
        <taxon>Arthropoda</taxon>
        <taxon>Hexapoda</taxon>
        <taxon>Insecta</taxon>
        <taxon>Pterygota</taxon>
        <taxon>Neoptera</taxon>
        <taxon>Endopterygota</taxon>
        <taxon>Diptera</taxon>
        <taxon>Nematocera</taxon>
        <taxon>Psychodoidea</taxon>
        <taxon>Psychodidae</taxon>
        <taxon>Phlebotomus</taxon>
        <taxon>Larroussius</taxon>
    </lineage>
</organism>
<evidence type="ECO:0000256" key="1">
    <source>
        <dbReference type="ARBA" id="ARBA00022614"/>
    </source>
</evidence>
<feature type="compositionally biased region" description="Basic and acidic residues" evidence="4">
    <location>
        <begin position="453"/>
        <end position="472"/>
    </location>
</feature>
<proteinExistence type="predicted"/>
<evidence type="ECO:0000256" key="4">
    <source>
        <dbReference type="SAM" id="MobiDB-lite"/>
    </source>
</evidence>
<dbReference type="PANTHER" id="PTHR24366:SF96">
    <property type="entry name" value="LEUCINE RICH REPEAT CONTAINING 53"/>
    <property type="match status" value="1"/>
</dbReference>
<keyword evidence="3" id="KW-0677">Repeat</keyword>
<keyword evidence="5" id="KW-0812">Transmembrane</keyword>
<name>A0A6B2EDV4_9DIPT</name>
<dbReference type="AlphaFoldDB" id="A0A6B2EDV4"/>
<evidence type="ECO:0000256" key="6">
    <source>
        <dbReference type="SAM" id="SignalP"/>
    </source>
</evidence>
<reference evidence="8" key="1">
    <citation type="submission" date="2019-10" db="EMBL/GenBank/DDBJ databases">
        <title>Short sand fly seasons in Tbilisi, Georgia, hinder development of host immunity to saliva of the visceral leishmaniasis vector Phlebotomus kandelakii.</title>
        <authorList>
            <person name="Oliveira F."/>
            <person name="Giorgobiani E."/>
            <person name="Guimaraes-Costa A.B."/>
            <person name="Abdeladhim M."/>
            <person name="Oristian J."/>
            <person name="Tskhvaradze L."/>
            <person name="Tsertsvadze N."/>
            <person name="Zakalashvili M."/>
            <person name="Valenzuela J.G."/>
            <person name="Kamhawi S."/>
        </authorList>
    </citation>
    <scope>NUCLEOTIDE SEQUENCE</scope>
    <source>
        <strain evidence="8">Wild-capture in Tbilisi</strain>
        <tissue evidence="8">Salivary glands</tissue>
    </source>
</reference>
<dbReference type="InterPro" id="IPR032675">
    <property type="entry name" value="LRR_dom_sf"/>
</dbReference>
<keyword evidence="5" id="KW-0472">Membrane</keyword>
<feature type="compositionally biased region" description="Basic and acidic residues" evidence="4">
    <location>
        <begin position="590"/>
        <end position="601"/>
    </location>
</feature>
<keyword evidence="1" id="KW-0433">Leucine-rich repeat</keyword>
<dbReference type="SMART" id="SM00082">
    <property type="entry name" value="LRRCT"/>
    <property type="match status" value="1"/>
</dbReference>